<dbReference type="Pfam" id="PF25917">
    <property type="entry name" value="BSH_RND"/>
    <property type="match status" value="1"/>
</dbReference>
<dbReference type="GO" id="GO:1990281">
    <property type="term" value="C:efflux pump complex"/>
    <property type="evidence" value="ECO:0007669"/>
    <property type="project" value="TreeGrafter"/>
</dbReference>
<feature type="coiled-coil region" evidence="7">
    <location>
        <begin position="149"/>
        <end position="214"/>
    </location>
</feature>
<keyword evidence="8" id="KW-1133">Transmembrane helix</keyword>
<evidence type="ECO:0000256" key="7">
    <source>
        <dbReference type="SAM" id="Coils"/>
    </source>
</evidence>
<dbReference type="Pfam" id="PF25944">
    <property type="entry name" value="Beta-barrel_RND"/>
    <property type="match status" value="1"/>
</dbReference>
<keyword evidence="4" id="KW-1003">Cell membrane</keyword>
<dbReference type="SUPFAM" id="SSF111369">
    <property type="entry name" value="HlyD-like secretion proteins"/>
    <property type="match status" value="1"/>
</dbReference>
<evidence type="ECO:0000313" key="13">
    <source>
        <dbReference type="EMBL" id="TWT21451.1"/>
    </source>
</evidence>
<feature type="domain" description="Multidrug resistance protein MdtA-like alpha-helical hairpin" evidence="9">
    <location>
        <begin position="150"/>
        <end position="218"/>
    </location>
</feature>
<evidence type="ECO:0000313" key="14">
    <source>
        <dbReference type="Proteomes" id="UP000319980"/>
    </source>
</evidence>
<name>A0A5C5U528_9GAMM</name>
<dbReference type="InterPro" id="IPR058625">
    <property type="entry name" value="MdtA-like_BSH"/>
</dbReference>
<dbReference type="NCBIfam" id="TIGR01730">
    <property type="entry name" value="RND_mfp"/>
    <property type="match status" value="1"/>
</dbReference>
<protein>
    <submittedName>
        <fullName evidence="13">Efflux RND transporter periplasmic adaptor subunit</fullName>
    </submittedName>
</protein>
<dbReference type="Pfam" id="PF25967">
    <property type="entry name" value="RND-MFP_C"/>
    <property type="match status" value="1"/>
</dbReference>
<keyword evidence="8" id="KW-0812">Transmembrane</keyword>
<dbReference type="InterPro" id="IPR006143">
    <property type="entry name" value="RND_pump_MFP"/>
</dbReference>
<dbReference type="Pfam" id="PF25876">
    <property type="entry name" value="HH_MFP_RND"/>
    <property type="match status" value="1"/>
</dbReference>
<proteinExistence type="inferred from homology"/>
<dbReference type="EMBL" id="VOHK01000003">
    <property type="protein sequence ID" value="TWT21451.1"/>
    <property type="molecule type" value="Genomic_DNA"/>
</dbReference>
<reference evidence="13 14" key="1">
    <citation type="journal article" date="2008" name="Int. J. Syst. Evol. Microbiol.">
        <title>Luteimonas marina sp. nov., isolated from seawater.</title>
        <authorList>
            <person name="Baik K.S."/>
            <person name="Park S.C."/>
            <person name="Kim M.S."/>
            <person name="Kim E.M."/>
            <person name="Park C."/>
            <person name="Chun J."/>
            <person name="Seong C.N."/>
        </authorList>
    </citation>
    <scope>NUCLEOTIDE SEQUENCE [LARGE SCALE GENOMIC DNA]</scope>
    <source>
        <strain evidence="13 14">FR1330</strain>
    </source>
</reference>
<evidence type="ECO:0000259" key="12">
    <source>
        <dbReference type="Pfam" id="PF25967"/>
    </source>
</evidence>
<gene>
    <name evidence="13" type="ORF">FQY83_08915</name>
</gene>
<keyword evidence="3" id="KW-0813">Transport</keyword>
<dbReference type="GO" id="GO:0015562">
    <property type="term" value="F:efflux transmembrane transporter activity"/>
    <property type="evidence" value="ECO:0007669"/>
    <property type="project" value="TreeGrafter"/>
</dbReference>
<keyword evidence="6 8" id="KW-0472">Membrane</keyword>
<dbReference type="Gene3D" id="2.40.420.20">
    <property type="match status" value="1"/>
</dbReference>
<evidence type="ECO:0000256" key="5">
    <source>
        <dbReference type="ARBA" id="ARBA00022519"/>
    </source>
</evidence>
<evidence type="ECO:0000256" key="2">
    <source>
        <dbReference type="ARBA" id="ARBA00009477"/>
    </source>
</evidence>
<dbReference type="Gene3D" id="2.40.30.170">
    <property type="match status" value="1"/>
</dbReference>
<evidence type="ECO:0000256" key="3">
    <source>
        <dbReference type="ARBA" id="ARBA00022448"/>
    </source>
</evidence>
<dbReference type="InterPro" id="IPR058626">
    <property type="entry name" value="MdtA-like_b-barrel"/>
</dbReference>
<comment type="similarity">
    <text evidence="2">Belongs to the membrane fusion protein (MFP) (TC 8.A.1) family.</text>
</comment>
<evidence type="ECO:0000259" key="10">
    <source>
        <dbReference type="Pfam" id="PF25917"/>
    </source>
</evidence>
<organism evidence="13 14">
    <name type="scientific">Luteimonas marina</name>
    <dbReference type="NCBI Taxonomy" id="488485"/>
    <lineage>
        <taxon>Bacteria</taxon>
        <taxon>Pseudomonadati</taxon>
        <taxon>Pseudomonadota</taxon>
        <taxon>Gammaproteobacteria</taxon>
        <taxon>Lysobacterales</taxon>
        <taxon>Lysobacteraceae</taxon>
        <taxon>Luteimonas</taxon>
    </lineage>
</organism>
<feature type="domain" description="Multidrug resistance protein MdtA-like beta-barrel" evidence="11">
    <location>
        <begin position="255"/>
        <end position="334"/>
    </location>
</feature>
<keyword evidence="5" id="KW-0997">Cell inner membrane</keyword>
<evidence type="ECO:0000259" key="9">
    <source>
        <dbReference type="Pfam" id="PF25876"/>
    </source>
</evidence>
<evidence type="ECO:0000256" key="6">
    <source>
        <dbReference type="ARBA" id="ARBA00023136"/>
    </source>
</evidence>
<dbReference type="PANTHER" id="PTHR30469:SF36">
    <property type="entry name" value="BLL3903 PROTEIN"/>
    <property type="match status" value="1"/>
</dbReference>
<comment type="caution">
    <text evidence="13">The sequence shown here is derived from an EMBL/GenBank/DDBJ whole genome shotgun (WGS) entry which is preliminary data.</text>
</comment>
<keyword evidence="14" id="KW-1185">Reference proteome</keyword>
<dbReference type="InterPro" id="IPR058624">
    <property type="entry name" value="MdtA-like_HH"/>
</dbReference>
<evidence type="ECO:0000259" key="11">
    <source>
        <dbReference type="Pfam" id="PF25944"/>
    </source>
</evidence>
<keyword evidence="7" id="KW-0175">Coiled coil</keyword>
<dbReference type="Gene3D" id="2.40.50.100">
    <property type="match status" value="1"/>
</dbReference>
<dbReference type="Proteomes" id="UP000319980">
    <property type="component" value="Unassembled WGS sequence"/>
</dbReference>
<dbReference type="Gene3D" id="1.10.287.470">
    <property type="entry name" value="Helix hairpin bin"/>
    <property type="match status" value="1"/>
</dbReference>
<comment type="subcellular location">
    <subcellularLocation>
        <location evidence="1">Cell membrane</location>
    </subcellularLocation>
</comment>
<feature type="transmembrane region" description="Helical" evidence="8">
    <location>
        <begin position="48"/>
        <end position="66"/>
    </location>
</feature>
<evidence type="ECO:0000256" key="4">
    <source>
        <dbReference type="ARBA" id="ARBA00022475"/>
    </source>
</evidence>
<dbReference type="PANTHER" id="PTHR30469">
    <property type="entry name" value="MULTIDRUG RESISTANCE PROTEIN MDTA"/>
    <property type="match status" value="1"/>
</dbReference>
<dbReference type="AlphaFoldDB" id="A0A5C5U528"/>
<dbReference type="InterPro" id="IPR058627">
    <property type="entry name" value="MdtA-like_C"/>
</dbReference>
<evidence type="ECO:0000256" key="1">
    <source>
        <dbReference type="ARBA" id="ARBA00004236"/>
    </source>
</evidence>
<accession>A0A5C5U528</accession>
<evidence type="ECO:0000256" key="8">
    <source>
        <dbReference type="SAM" id="Phobius"/>
    </source>
</evidence>
<sequence length="416" mass="43805">MDASTRTPPLSRGLRPDRSACVHVSSRFLPAWPPMNLPGKSRIPKRRWLLLAGLAAGGGLLLAYALSGDKTDGQANAGKVPPLVELVSSEVADLPHIVEAQGHVVPINEVEVRPQIDGTVSTLNFGEGQDVTAGQLLFVLDAGDAPALVRQARAKYEQTTAELAEARRNHARSQELVASKYISPSALDAAASKVEVLKAQQQAAQAEIESSQVKAGYTRIVAPISGRAGAVSVRRGALVRPSDAVSLVRIVQMDPIAVEFSVPERELAALTHALGNGEAEVTAETGNGAMQGTIVFTDNTIDPTTGTIRLKAQFDNPEHRLWPGGFVRLRVAAGLKRDAVVLPPQALLEGPEGHFVYQVDAQGKVHARPVNFAGVQDGVAVVTGLEAGESIVAEGNQSIREGMTVRTRSASGSAAP</sequence>
<feature type="domain" description="Multidrug resistance protein MdtA-like C-terminal permuted SH3" evidence="12">
    <location>
        <begin position="338"/>
        <end position="397"/>
    </location>
</feature>
<feature type="domain" description="Multidrug resistance protein MdtA-like barrel-sandwich hybrid" evidence="10">
    <location>
        <begin position="108"/>
        <end position="248"/>
    </location>
</feature>